<name>A0A1G6T624_9FIRM</name>
<dbReference type="PANTHER" id="PTHR30265">
    <property type="entry name" value="RHO-INTERACTING TRANSCRIPTION TERMINATION FACTOR NUSG"/>
    <property type="match status" value="1"/>
</dbReference>
<feature type="domain" description="NusG-like N-terminal" evidence="8">
    <location>
        <begin position="17"/>
        <end position="125"/>
    </location>
</feature>
<proteinExistence type="inferred from homology"/>
<dbReference type="Gene3D" id="2.30.30.30">
    <property type="match status" value="1"/>
</dbReference>
<dbReference type="Pfam" id="PF02357">
    <property type="entry name" value="NusG"/>
    <property type="match status" value="1"/>
</dbReference>
<evidence type="ECO:0000313" key="14">
    <source>
        <dbReference type="EMBL" id="SET23574.1"/>
    </source>
</evidence>
<evidence type="ECO:0000313" key="16">
    <source>
        <dbReference type="EMBL" id="TDX43076.1"/>
    </source>
</evidence>
<reference evidence="15 22" key="3">
    <citation type="submission" date="2019-03" db="EMBL/GenBank/DDBJ databases">
        <title>Deep subsurface shale carbon reservoir microbial communities from Ohio and West Virginia, USA.</title>
        <authorList>
            <person name="Wrighton K."/>
        </authorList>
    </citation>
    <scope>NUCLEOTIDE SEQUENCE [LARGE SCALE GENOMIC DNA]</scope>
    <source>
        <strain evidence="15 22">UTICA-S4D12</strain>
    </source>
</reference>
<evidence type="ECO:0000313" key="18">
    <source>
        <dbReference type="Proteomes" id="UP000198945"/>
    </source>
</evidence>
<dbReference type="Proteomes" id="UP000198612">
    <property type="component" value="Unassembled WGS sequence"/>
</dbReference>
<dbReference type="AlphaFoldDB" id="A0A1G6T624"/>
<dbReference type="HAMAP" id="MF_00948">
    <property type="entry name" value="NusG"/>
    <property type="match status" value="1"/>
</dbReference>
<dbReference type="EMBL" id="FNEH01000043">
    <property type="protein sequence ID" value="SDJ31025.1"/>
    <property type="molecule type" value="Genomic_DNA"/>
</dbReference>
<reference evidence="16 21" key="4">
    <citation type="submission" date="2019-03" db="EMBL/GenBank/DDBJ databases">
        <title>Subsurface microbial communities from deep shales in Ohio and West Virginia, USA.</title>
        <authorList>
            <person name="Wrighton K."/>
        </authorList>
    </citation>
    <scope>NUCLEOTIDE SEQUENCE [LARGE SCALE GENOMIC DNA]</scope>
    <source>
        <strain evidence="16 21">DSMZ 11287</strain>
        <strain evidence="10 20">MSL28</strain>
    </source>
</reference>
<evidence type="ECO:0000259" key="8">
    <source>
        <dbReference type="SMART" id="SM00738"/>
    </source>
</evidence>
<dbReference type="InterPro" id="IPR008991">
    <property type="entry name" value="Translation_prot_SH3-like_sf"/>
</dbReference>
<dbReference type="InterPro" id="IPR015869">
    <property type="entry name" value="Transcrpt_antiterm_NusG_bac_CS"/>
</dbReference>
<reference evidence="17 19" key="2">
    <citation type="submission" date="2016-10" db="EMBL/GenBank/DDBJ databases">
        <authorList>
            <person name="Varghese N."/>
            <person name="Submissions S."/>
        </authorList>
    </citation>
    <scope>NUCLEOTIDE SEQUENCE [LARGE SCALE GENOMIC DNA]</scope>
    <source>
        <strain evidence="11 23">WG10</strain>
        <strain evidence="12 19">WG2</strain>
        <strain evidence="14 17">WG5</strain>
    </source>
</reference>
<dbReference type="Proteomes" id="UP000295758">
    <property type="component" value="Unassembled WGS sequence"/>
</dbReference>
<dbReference type="EMBL" id="FMYT01000037">
    <property type="protein sequence ID" value="SDD23986.1"/>
    <property type="molecule type" value="Genomic_DNA"/>
</dbReference>
<dbReference type="PRINTS" id="PR00338">
    <property type="entry name" value="NUSGTNSCPFCT"/>
</dbReference>
<feature type="domain" description="KOW" evidence="9">
    <location>
        <begin position="135"/>
        <end position="162"/>
    </location>
</feature>
<evidence type="ECO:0000313" key="15">
    <source>
        <dbReference type="EMBL" id="TDS31660.1"/>
    </source>
</evidence>
<dbReference type="EMBL" id="FNBJ01000044">
    <property type="protein sequence ID" value="SDG07916.1"/>
    <property type="molecule type" value="Genomic_DNA"/>
</dbReference>
<accession>A0A1G6T624</accession>
<evidence type="ECO:0000313" key="22">
    <source>
        <dbReference type="Proteomes" id="UP000295758"/>
    </source>
</evidence>
<evidence type="ECO:0000313" key="13">
    <source>
        <dbReference type="EMBL" id="SDJ31025.1"/>
    </source>
</evidence>
<dbReference type="SUPFAM" id="SSF82679">
    <property type="entry name" value="N-utilization substance G protein NusG, N-terminal domain"/>
    <property type="match status" value="1"/>
</dbReference>
<dbReference type="InterPro" id="IPR005824">
    <property type="entry name" value="KOW"/>
</dbReference>
<evidence type="ECO:0000256" key="4">
    <source>
        <dbReference type="ARBA" id="ARBA00023163"/>
    </source>
</evidence>
<evidence type="ECO:0000313" key="23">
    <source>
        <dbReference type="Proteomes" id="UP000324896"/>
    </source>
</evidence>
<evidence type="ECO:0000256" key="3">
    <source>
        <dbReference type="ARBA" id="ARBA00023015"/>
    </source>
</evidence>
<keyword evidence="3 5" id="KW-0805">Transcription regulation</keyword>
<dbReference type="Proteomes" id="UP000295472">
    <property type="component" value="Unassembled WGS sequence"/>
</dbReference>
<dbReference type="Pfam" id="PF00467">
    <property type="entry name" value="KOW"/>
    <property type="match status" value="1"/>
</dbReference>
<dbReference type="STRING" id="54121.SAMN04515653_14413"/>
<organism evidence="11 23">
    <name type="scientific">Halanaerobium congolense</name>
    <dbReference type="NCBI Taxonomy" id="54121"/>
    <lineage>
        <taxon>Bacteria</taxon>
        <taxon>Bacillati</taxon>
        <taxon>Bacillota</taxon>
        <taxon>Clostridia</taxon>
        <taxon>Halanaerobiales</taxon>
        <taxon>Halanaerobiaceae</taxon>
        <taxon>Halanaerobium</taxon>
    </lineage>
</organism>
<evidence type="ECO:0000256" key="1">
    <source>
        <dbReference type="ARBA" id="ARBA00022472"/>
    </source>
</evidence>
<dbReference type="GO" id="GO:0032784">
    <property type="term" value="P:regulation of DNA-templated transcription elongation"/>
    <property type="evidence" value="ECO:0007669"/>
    <property type="project" value="InterPro"/>
</dbReference>
<keyword evidence="1 5" id="KW-0806">Transcription termination</keyword>
<evidence type="ECO:0000313" key="20">
    <source>
        <dbReference type="Proteomes" id="UP000247389"/>
    </source>
</evidence>
<protein>
    <recommendedName>
        <fullName evidence="5 6">Transcription termination/antitermination protein NusG</fullName>
    </recommendedName>
</protein>
<dbReference type="InterPro" id="IPR036735">
    <property type="entry name" value="NGN_dom_sf"/>
</dbReference>
<dbReference type="EMBL" id="SOAA01000010">
    <property type="protein sequence ID" value="TDS31660.1"/>
    <property type="molecule type" value="Genomic_DNA"/>
</dbReference>
<keyword evidence="19" id="KW-1185">Reference proteome</keyword>
<dbReference type="SUPFAM" id="SSF50104">
    <property type="entry name" value="Translation proteins SH3-like domain"/>
    <property type="match status" value="1"/>
</dbReference>
<dbReference type="GO" id="GO:0006353">
    <property type="term" value="P:DNA-templated transcription termination"/>
    <property type="evidence" value="ECO:0007669"/>
    <property type="project" value="UniProtKB-UniRule"/>
</dbReference>
<evidence type="ECO:0000259" key="9">
    <source>
        <dbReference type="SMART" id="SM00739"/>
    </source>
</evidence>
<dbReference type="PANTHER" id="PTHR30265:SF2">
    <property type="entry name" value="TRANSCRIPTION TERMINATION_ANTITERMINATION PROTEIN NUSG"/>
    <property type="match status" value="1"/>
</dbReference>
<dbReference type="GO" id="GO:0006354">
    <property type="term" value="P:DNA-templated transcription elongation"/>
    <property type="evidence" value="ECO:0007669"/>
    <property type="project" value="UniProtKB-UniRule"/>
</dbReference>
<dbReference type="FunFam" id="3.30.70.940:FF:000002">
    <property type="entry name" value="Transcription termination/antitermination protein NusG"/>
    <property type="match status" value="1"/>
</dbReference>
<keyword evidence="2 5" id="KW-0889">Transcription antitermination</keyword>
<evidence type="ECO:0000313" key="19">
    <source>
        <dbReference type="Proteomes" id="UP000199519"/>
    </source>
</evidence>
<dbReference type="NCBIfam" id="TIGR00922">
    <property type="entry name" value="nusG"/>
    <property type="match status" value="1"/>
</dbReference>
<dbReference type="GO" id="GO:0005829">
    <property type="term" value="C:cytosol"/>
    <property type="evidence" value="ECO:0007669"/>
    <property type="project" value="TreeGrafter"/>
</dbReference>
<dbReference type="InterPro" id="IPR014722">
    <property type="entry name" value="Rib_uL2_dom2"/>
</dbReference>
<dbReference type="OrthoDB" id="9809075at2"/>
<sequence length="189" mass="21507">MSEKSKFNEELENVREDIPWYVVHTYSGHERKVKANLEKRIASTGMEDSIFRILVPTEEKIEKKKGKDEVVKKRIFPGYILLQMDMNDKSWYVVKNTPGVIGFVSGGTKPLPVEKAEVDAILSSMGEKAKKVSVDFEVGDQVTVKDGPFEDFDGVIKEIHPEQGKAKILVSMFGRETPVELEFDQFDKH</sequence>
<dbReference type="SMART" id="SM00739">
    <property type="entry name" value="KOW"/>
    <property type="match status" value="1"/>
</dbReference>
<dbReference type="InterPro" id="IPR006645">
    <property type="entry name" value="NGN-like_dom"/>
</dbReference>
<dbReference type="RefSeq" id="WP_073160660.1">
    <property type="nucleotide sequence ID" value="NZ_FMYT01000037.1"/>
</dbReference>
<evidence type="ECO:0000313" key="21">
    <source>
        <dbReference type="Proteomes" id="UP000295472"/>
    </source>
</evidence>
<dbReference type="Gene3D" id="3.30.70.940">
    <property type="entry name" value="NusG, N-terminal domain"/>
    <property type="match status" value="1"/>
</dbReference>
<dbReference type="FunFam" id="2.30.30.30:FF:000002">
    <property type="entry name" value="Transcription termination/antitermination factor NusG"/>
    <property type="match status" value="1"/>
</dbReference>
<gene>
    <name evidence="5" type="primary">nusG</name>
    <name evidence="15" type="ORF">BY453_11062</name>
    <name evidence="16" type="ORF">C7954_11749</name>
    <name evidence="10" type="ORF">C8C78_12162</name>
    <name evidence="11" type="ORF">SAMN04488597_13713</name>
    <name evidence="12" type="ORF">SAMN04488598_14413</name>
    <name evidence="14" type="ORF">SAMN04515652_1463</name>
    <name evidence="13" type="ORF">SAMN04515654_1433</name>
</gene>
<keyword evidence="4 5" id="KW-0804">Transcription</keyword>
<evidence type="ECO:0000256" key="7">
    <source>
        <dbReference type="RuleBase" id="RU000538"/>
    </source>
</evidence>
<dbReference type="Proteomes" id="UP000247389">
    <property type="component" value="Unassembled WGS sequence"/>
</dbReference>
<evidence type="ECO:0000256" key="2">
    <source>
        <dbReference type="ARBA" id="ARBA00022814"/>
    </source>
</evidence>
<comment type="similarity">
    <text evidence="5 7">Belongs to the NusG family.</text>
</comment>
<evidence type="ECO:0000313" key="10">
    <source>
        <dbReference type="EMBL" id="PXV63934.1"/>
    </source>
</evidence>
<dbReference type="EMBL" id="SOEF01000017">
    <property type="protein sequence ID" value="TDX43076.1"/>
    <property type="molecule type" value="Genomic_DNA"/>
</dbReference>
<evidence type="ECO:0000313" key="17">
    <source>
        <dbReference type="Proteomes" id="UP000198612"/>
    </source>
</evidence>
<dbReference type="InterPro" id="IPR047050">
    <property type="entry name" value="NGN"/>
</dbReference>
<dbReference type="CDD" id="cd09891">
    <property type="entry name" value="NGN_Bact_1"/>
    <property type="match status" value="1"/>
</dbReference>
<comment type="function">
    <text evidence="5 7">Participates in transcription elongation, termination and antitermination.</text>
</comment>
<dbReference type="Proteomes" id="UP000324896">
    <property type="component" value="Unassembled WGS sequence"/>
</dbReference>
<dbReference type="Proteomes" id="UP000198945">
    <property type="component" value="Unassembled WGS sequence"/>
</dbReference>
<dbReference type="GO" id="GO:0031564">
    <property type="term" value="P:transcription antitermination"/>
    <property type="evidence" value="ECO:0007669"/>
    <property type="project" value="UniProtKB-UniRule"/>
</dbReference>
<evidence type="ECO:0000313" key="11">
    <source>
        <dbReference type="EMBL" id="SDD23986.1"/>
    </source>
</evidence>
<evidence type="ECO:0000313" key="12">
    <source>
        <dbReference type="EMBL" id="SDG07916.1"/>
    </source>
</evidence>
<dbReference type="EMBL" id="FOHG01000046">
    <property type="protein sequence ID" value="SET23574.1"/>
    <property type="molecule type" value="Genomic_DNA"/>
</dbReference>
<dbReference type="Proteomes" id="UP000199519">
    <property type="component" value="Unassembled WGS sequence"/>
</dbReference>
<dbReference type="InterPro" id="IPR043425">
    <property type="entry name" value="NusG-like"/>
</dbReference>
<evidence type="ECO:0000256" key="5">
    <source>
        <dbReference type="HAMAP-Rule" id="MF_00948"/>
    </source>
</evidence>
<dbReference type="GeneID" id="57012889"/>
<dbReference type="SMART" id="SM00738">
    <property type="entry name" value="NGN"/>
    <property type="match status" value="1"/>
</dbReference>
<dbReference type="PROSITE" id="PS01014">
    <property type="entry name" value="NUSG"/>
    <property type="match status" value="1"/>
</dbReference>
<reference evidence="13 18" key="1">
    <citation type="submission" date="2016-10" db="EMBL/GenBank/DDBJ databases">
        <authorList>
            <person name="de Groot N.N."/>
        </authorList>
    </citation>
    <scope>NUCLEOTIDE SEQUENCE [LARGE SCALE GENOMIC DNA]</scope>
    <source>
        <strain evidence="13 18">WG7</strain>
    </source>
</reference>
<dbReference type="EMBL" id="QICM01000021">
    <property type="protein sequence ID" value="PXV63934.1"/>
    <property type="molecule type" value="Genomic_DNA"/>
</dbReference>
<evidence type="ECO:0000256" key="6">
    <source>
        <dbReference type="NCBIfam" id="TIGR00922"/>
    </source>
</evidence>
<dbReference type="CDD" id="cd06091">
    <property type="entry name" value="KOW_NusG"/>
    <property type="match status" value="1"/>
</dbReference>
<dbReference type="InterPro" id="IPR001062">
    <property type="entry name" value="Transcrpt_antiterm_NusG"/>
</dbReference>